<sequence>MSAGSAGEAGRPGADGLDLAVLERFFADNVPGFRGGLTTELLHGGRSNLTYKATDGANTWVVRRPPLGGLTPSAHDMAREYRVVSALADSAVPVPRAVALADDTLLGVPFSVVEYVPGTVIRTREQLHRLPDHRIAGCAHALVDTLARLHAVDPAEIGLADFGRPEGYLARQVARWYDQWQRVRTRELADIDRLYRRLAETCPPESGFAIVHGDFRIDNAILAPDDPEEVRAVVDWEMATLGDPLADLGLHVAYADPAFAPVLAGAAASTSERLPRPGELARRYAETSGRDVTGLGFHIALGYFKTAVIAEGIHARFRGGLTRGSGFETVGRAPAPLAAAGLRALTGSV</sequence>
<name>A0ABV3DCK6_9ACTN</name>
<evidence type="ECO:0000259" key="1">
    <source>
        <dbReference type="Pfam" id="PF01636"/>
    </source>
</evidence>
<dbReference type="EMBL" id="JBEZFP010000014">
    <property type="protein sequence ID" value="MEU8133469.1"/>
    <property type="molecule type" value="Genomic_DNA"/>
</dbReference>
<dbReference type="Gene3D" id="3.90.1200.10">
    <property type="match status" value="1"/>
</dbReference>
<dbReference type="Pfam" id="PF01636">
    <property type="entry name" value="APH"/>
    <property type="match status" value="1"/>
</dbReference>
<protein>
    <submittedName>
        <fullName evidence="2">Phosphotransferase family protein</fullName>
    </submittedName>
</protein>
<dbReference type="InterPro" id="IPR002575">
    <property type="entry name" value="Aminoglycoside_PTrfase"/>
</dbReference>
<reference evidence="2 3" key="1">
    <citation type="submission" date="2024-06" db="EMBL/GenBank/DDBJ databases">
        <title>The Natural Products Discovery Center: Release of the First 8490 Sequenced Strains for Exploring Actinobacteria Biosynthetic Diversity.</title>
        <authorList>
            <person name="Kalkreuter E."/>
            <person name="Kautsar S.A."/>
            <person name="Yang D."/>
            <person name="Bader C.D."/>
            <person name="Teijaro C.N."/>
            <person name="Fluegel L."/>
            <person name="Davis C.M."/>
            <person name="Simpson J.R."/>
            <person name="Lauterbach L."/>
            <person name="Steele A.D."/>
            <person name="Gui C."/>
            <person name="Meng S."/>
            <person name="Li G."/>
            <person name="Viehrig K."/>
            <person name="Ye F."/>
            <person name="Su P."/>
            <person name="Kiefer A.F."/>
            <person name="Nichols A."/>
            <person name="Cepeda A.J."/>
            <person name="Yan W."/>
            <person name="Fan B."/>
            <person name="Jiang Y."/>
            <person name="Adhikari A."/>
            <person name="Zheng C.-J."/>
            <person name="Schuster L."/>
            <person name="Cowan T.M."/>
            <person name="Smanski M.J."/>
            <person name="Chevrette M.G."/>
            <person name="De Carvalho L.P.S."/>
            <person name="Shen B."/>
        </authorList>
    </citation>
    <scope>NUCLEOTIDE SEQUENCE [LARGE SCALE GENOMIC DNA]</scope>
    <source>
        <strain evidence="2 3">NPDC048946</strain>
    </source>
</reference>
<dbReference type="RefSeq" id="WP_358351000.1">
    <property type="nucleotide sequence ID" value="NZ_JBEZFP010000014.1"/>
</dbReference>
<dbReference type="PANTHER" id="PTHR47829:SF1">
    <property type="entry name" value="HAD FAMILY PHOSPHATASE"/>
    <property type="match status" value="1"/>
</dbReference>
<dbReference type="InterPro" id="IPR041726">
    <property type="entry name" value="ACAD10_11_N"/>
</dbReference>
<dbReference type="CDD" id="cd05154">
    <property type="entry name" value="ACAD10_11_N-like"/>
    <property type="match status" value="1"/>
</dbReference>
<dbReference type="Proteomes" id="UP001551482">
    <property type="component" value="Unassembled WGS sequence"/>
</dbReference>
<evidence type="ECO:0000313" key="3">
    <source>
        <dbReference type="Proteomes" id="UP001551482"/>
    </source>
</evidence>
<organism evidence="2 3">
    <name type="scientific">Streptodolium elevatio</name>
    <dbReference type="NCBI Taxonomy" id="3157996"/>
    <lineage>
        <taxon>Bacteria</taxon>
        <taxon>Bacillati</taxon>
        <taxon>Actinomycetota</taxon>
        <taxon>Actinomycetes</taxon>
        <taxon>Kitasatosporales</taxon>
        <taxon>Streptomycetaceae</taxon>
        <taxon>Streptodolium</taxon>
    </lineage>
</organism>
<dbReference type="SUPFAM" id="SSF56112">
    <property type="entry name" value="Protein kinase-like (PK-like)"/>
    <property type="match status" value="1"/>
</dbReference>
<evidence type="ECO:0000313" key="2">
    <source>
        <dbReference type="EMBL" id="MEU8133469.1"/>
    </source>
</evidence>
<feature type="domain" description="Aminoglycoside phosphotransferase" evidence="1">
    <location>
        <begin position="40"/>
        <end position="266"/>
    </location>
</feature>
<comment type="caution">
    <text evidence="2">The sequence shown here is derived from an EMBL/GenBank/DDBJ whole genome shotgun (WGS) entry which is preliminary data.</text>
</comment>
<gene>
    <name evidence="2" type="ORF">AB0C36_08175</name>
</gene>
<keyword evidence="3" id="KW-1185">Reference proteome</keyword>
<dbReference type="InterPro" id="IPR052898">
    <property type="entry name" value="ACAD10-like"/>
</dbReference>
<dbReference type="PANTHER" id="PTHR47829">
    <property type="entry name" value="HYDROLASE, PUTATIVE (AFU_ORTHOLOGUE AFUA_1G12880)-RELATED"/>
    <property type="match status" value="1"/>
</dbReference>
<proteinExistence type="predicted"/>
<accession>A0ABV3DCK6</accession>
<dbReference type="Gene3D" id="3.30.200.20">
    <property type="entry name" value="Phosphorylase Kinase, domain 1"/>
    <property type="match status" value="1"/>
</dbReference>
<dbReference type="InterPro" id="IPR011009">
    <property type="entry name" value="Kinase-like_dom_sf"/>
</dbReference>